<dbReference type="Proteomes" id="UP001174691">
    <property type="component" value="Unassembled WGS sequence"/>
</dbReference>
<feature type="compositionally biased region" description="Polar residues" evidence="1">
    <location>
        <begin position="93"/>
        <end position="106"/>
    </location>
</feature>
<evidence type="ECO:0000259" key="2">
    <source>
        <dbReference type="Pfam" id="PF24852"/>
    </source>
</evidence>
<sequence>MSRYSPQAGHAVRQGLMEIDPNRVMVQQPLGTGKSTVPTVSAVPCPLPKFAPGPLPAPFSAHQPAARLPPHQATLVDPKAVSFKKRKSDVLENGTNSAATRSTEAGNQGGSLLDVTDNCDVVRSKIRALVGSGEMKVGEFQRAIGVSPNAYSAFMKQDGPAAGQRSATYTKAIIFFAKRDLSSLSNSDLVNFGSNNTTKRAKKEESAKAVDLSSITLPGEEYGRVPVFDTCNEIRRKIRAFLKKDGLSQAAFCRELTKIVAASGRRINASSLANFMGQKGPSGGSGSIVFYAAYIYFEKMRVRDGKPKSQTRQEMESVWGEDGMDLPEEGRGGQRRYWCLGNERPYEDKYGKIHFSSR</sequence>
<gene>
    <name evidence="3" type="ORF">NKR19_g10304</name>
</gene>
<keyword evidence="4" id="KW-1185">Reference proteome</keyword>
<dbReference type="InterPro" id="IPR056143">
    <property type="entry name" value="DUF7726"/>
</dbReference>
<feature type="compositionally biased region" description="Basic and acidic residues" evidence="1">
    <location>
        <begin position="305"/>
        <end position="315"/>
    </location>
</feature>
<feature type="region of interest" description="Disordered" evidence="1">
    <location>
        <begin position="86"/>
        <end position="106"/>
    </location>
</feature>
<comment type="caution">
    <text evidence="3">The sequence shown here is derived from an EMBL/GenBank/DDBJ whole genome shotgun (WGS) entry which is preliminary data.</text>
</comment>
<dbReference type="Pfam" id="PF24852">
    <property type="entry name" value="DUF7726"/>
    <property type="match status" value="2"/>
</dbReference>
<organism evidence="3 4">
    <name type="scientific">Coniochaeta hoffmannii</name>
    <dbReference type="NCBI Taxonomy" id="91930"/>
    <lineage>
        <taxon>Eukaryota</taxon>
        <taxon>Fungi</taxon>
        <taxon>Dikarya</taxon>
        <taxon>Ascomycota</taxon>
        <taxon>Pezizomycotina</taxon>
        <taxon>Sordariomycetes</taxon>
        <taxon>Sordariomycetidae</taxon>
        <taxon>Coniochaetales</taxon>
        <taxon>Coniochaetaceae</taxon>
        <taxon>Coniochaeta</taxon>
    </lineage>
</organism>
<dbReference type="EMBL" id="JANBVN010000324">
    <property type="protein sequence ID" value="KAJ9129569.1"/>
    <property type="molecule type" value="Genomic_DNA"/>
</dbReference>
<feature type="domain" description="DUF7726" evidence="2">
    <location>
        <begin position="114"/>
        <end position="182"/>
    </location>
</feature>
<proteinExistence type="predicted"/>
<protein>
    <recommendedName>
        <fullName evidence="2">DUF7726 domain-containing protein</fullName>
    </recommendedName>
</protein>
<evidence type="ECO:0000256" key="1">
    <source>
        <dbReference type="SAM" id="MobiDB-lite"/>
    </source>
</evidence>
<name>A0AA38RDY4_9PEZI</name>
<dbReference type="PANTHER" id="PTHR42339">
    <property type="entry name" value="HISTONE H1"/>
    <property type="match status" value="1"/>
</dbReference>
<evidence type="ECO:0000313" key="4">
    <source>
        <dbReference type="Proteomes" id="UP001174691"/>
    </source>
</evidence>
<feature type="region of interest" description="Disordered" evidence="1">
    <location>
        <begin position="305"/>
        <end position="334"/>
    </location>
</feature>
<feature type="domain" description="DUF7726" evidence="2">
    <location>
        <begin position="226"/>
        <end position="306"/>
    </location>
</feature>
<dbReference type="PANTHER" id="PTHR42339:SF1">
    <property type="entry name" value="HISTONE H1"/>
    <property type="match status" value="1"/>
</dbReference>
<dbReference type="AlphaFoldDB" id="A0AA38RDY4"/>
<evidence type="ECO:0000313" key="3">
    <source>
        <dbReference type="EMBL" id="KAJ9129569.1"/>
    </source>
</evidence>
<accession>A0AA38RDY4</accession>
<reference evidence="3" key="1">
    <citation type="submission" date="2022-07" db="EMBL/GenBank/DDBJ databases">
        <title>Fungi with potential for degradation of polypropylene.</title>
        <authorList>
            <person name="Gostincar C."/>
        </authorList>
    </citation>
    <scope>NUCLEOTIDE SEQUENCE</scope>
    <source>
        <strain evidence="3">EXF-13287</strain>
    </source>
</reference>